<proteinExistence type="predicted"/>
<keyword evidence="3" id="KW-1185">Reference proteome</keyword>
<accession>A0A7K3WDX8</accession>
<comment type="caution">
    <text evidence="2">The sequence shown here is derived from an EMBL/GenBank/DDBJ whole genome shotgun (WGS) entry which is preliminary data.</text>
</comment>
<feature type="transmembrane region" description="Helical" evidence="1">
    <location>
        <begin position="6"/>
        <end position="27"/>
    </location>
</feature>
<evidence type="ECO:0000313" key="2">
    <source>
        <dbReference type="EMBL" id="NEL54691.1"/>
    </source>
</evidence>
<evidence type="ECO:0000256" key="1">
    <source>
        <dbReference type="SAM" id="Phobius"/>
    </source>
</evidence>
<dbReference type="Proteomes" id="UP000470470">
    <property type="component" value="Unassembled WGS sequence"/>
</dbReference>
<dbReference type="EMBL" id="JAAGWK010000016">
    <property type="protein sequence ID" value="NEL54691.1"/>
    <property type="molecule type" value="Genomic_DNA"/>
</dbReference>
<sequence length="173" mass="18917">MTAVLTLAVLLVGLPLLAFWLGGRPFWGRLRLRQDRDLYGDVVRRHRLTPTQTARVESAVAWGRELADPVERAAAVDWAQGLIADTRQRAREHPLRRRLLLALLGAWVLLVLGRAVVAVVESGLAGFNWYGVVTGTVVVALVVQSGRAPRRAVLLNAGPPSIEVRGRRAQPGT</sequence>
<protein>
    <submittedName>
        <fullName evidence="2">Uncharacterized protein</fullName>
    </submittedName>
</protein>
<name>A0A7K3WDX8_9ACTN</name>
<gene>
    <name evidence="2" type="ORF">G1H19_11835</name>
</gene>
<keyword evidence="1" id="KW-0472">Membrane</keyword>
<evidence type="ECO:0000313" key="3">
    <source>
        <dbReference type="Proteomes" id="UP000470470"/>
    </source>
</evidence>
<organism evidence="2 3">
    <name type="scientific">Goekera deserti</name>
    <dbReference type="NCBI Taxonomy" id="2497753"/>
    <lineage>
        <taxon>Bacteria</taxon>
        <taxon>Bacillati</taxon>
        <taxon>Actinomycetota</taxon>
        <taxon>Actinomycetes</taxon>
        <taxon>Geodermatophilales</taxon>
        <taxon>Geodermatophilaceae</taxon>
        <taxon>Goekera</taxon>
    </lineage>
</organism>
<dbReference type="RefSeq" id="WP_152731097.1">
    <property type="nucleotide sequence ID" value="NZ_JAABOZ010000001.1"/>
</dbReference>
<keyword evidence="1" id="KW-0812">Transmembrane</keyword>
<feature type="transmembrane region" description="Helical" evidence="1">
    <location>
        <begin position="99"/>
        <end position="120"/>
    </location>
</feature>
<dbReference type="AlphaFoldDB" id="A0A7K3WDX8"/>
<keyword evidence="1" id="KW-1133">Transmembrane helix</keyword>
<feature type="transmembrane region" description="Helical" evidence="1">
    <location>
        <begin position="126"/>
        <end position="143"/>
    </location>
</feature>
<reference evidence="2 3" key="1">
    <citation type="submission" date="2020-02" db="EMBL/GenBank/DDBJ databases">
        <title>The whole genome sequence of CPCC 205119.</title>
        <authorList>
            <person name="Jiang Z."/>
        </authorList>
    </citation>
    <scope>NUCLEOTIDE SEQUENCE [LARGE SCALE GENOMIC DNA]</scope>
    <source>
        <strain evidence="2 3">CPCC 205119</strain>
    </source>
</reference>